<keyword evidence="3" id="KW-0804">Transcription</keyword>
<gene>
    <name evidence="6" type="ORF">D1639_03940</name>
</gene>
<dbReference type="PROSITE" id="PS50043">
    <property type="entry name" value="HTH_LUXR_2"/>
    <property type="match status" value="1"/>
</dbReference>
<dbReference type="PANTHER" id="PTHR44688:SF16">
    <property type="entry name" value="DNA-BINDING TRANSCRIPTIONAL ACTIVATOR DEVR_DOSR"/>
    <property type="match status" value="1"/>
</dbReference>
<dbReference type="Gene3D" id="1.10.10.10">
    <property type="entry name" value="Winged helix-like DNA-binding domain superfamily/Winged helix DNA-binding domain"/>
    <property type="match status" value="1"/>
</dbReference>
<dbReference type="AlphaFoldDB" id="A0A7C9JQ25"/>
<sequence length="483" mass="51752">MTAGQLKETVSVGLLGYGLLRAWVVMYLMIARQLSAEQFWYSFLLMSVIALAALLVVPLRRLPAYDRHEPLFDTLFLALGVAGSCFVFFGNQLCAGEYLNAGFAAIGLCGGYFEVRWGERFLPYSDRKVYCNLLLAFLLAAIIGIVASANVPSGLALAESLVLVGGMGALYMSSRHADGDRESNRASLLKPSSDSGAAPKGTARTLFNITLTVLLFSFVQMSSTSICYSSLPVSDIYNARFIANFATAGLLLLVFLLRGAISGLGLLKALLPITATGLFLQILDQSALAMVPVVILLVGNKLFDVLMLLLVIELSQRGRVNPTLSFSLFVGGKNFGCASGIAIGDGAVALIGSDPTLLSLFIGLLEVLLVVSFLWMFGIKDITSSASQAADRSDAAAPVASLHERALAAAGRYGLTPRETEILELLARGKNRETIARDHHLSKSTVHTHMIHIYQKTGVHGQQELIELVESISPDESPSTSLV</sequence>
<evidence type="ECO:0000256" key="2">
    <source>
        <dbReference type="ARBA" id="ARBA00023125"/>
    </source>
</evidence>
<feature type="transmembrane region" description="Helical" evidence="4">
    <location>
        <begin position="324"/>
        <end position="351"/>
    </location>
</feature>
<feature type="transmembrane region" description="Helical" evidence="4">
    <location>
        <begin position="12"/>
        <end position="33"/>
    </location>
</feature>
<keyword evidence="2" id="KW-0238">DNA-binding</keyword>
<dbReference type="InterPro" id="IPR016032">
    <property type="entry name" value="Sig_transdc_resp-reg_C-effctor"/>
</dbReference>
<dbReference type="InterPro" id="IPR036388">
    <property type="entry name" value="WH-like_DNA-bd_sf"/>
</dbReference>
<feature type="transmembrane region" description="Helical" evidence="4">
    <location>
        <begin position="129"/>
        <end position="149"/>
    </location>
</feature>
<dbReference type="SMART" id="SM00421">
    <property type="entry name" value="HTH_LUXR"/>
    <property type="match status" value="1"/>
</dbReference>
<feature type="transmembrane region" description="Helical" evidence="4">
    <location>
        <begin position="155"/>
        <end position="173"/>
    </location>
</feature>
<feature type="transmembrane region" description="Helical" evidence="4">
    <location>
        <begin position="289"/>
        <end position="312"/>
    </location>
</feature>
<dbReference type="EMBL" id="QWKH01000017">
    <property type="protein sequence ID" value="NBI34195.1"/>
    <property type="molecule type" value="Genomic_DNA"/>
</dbReference>
<feature type="transmembrane region" description="Helical" evidence="4">
    <location>
        <begin position="264"/>
        <end position="283"/>
    </location>
</feature>
<dbReference type="PRINTS" id="PR00038">
    <property type="entry name" value="HTHLUXR"/>
</dbReference>
<keyword evidence="4" id="KW-0472">Membrane</keyword>
<accession>A0A7C9JQ25</accession>
<protein>
    <submittedName>
        <fullName evidence="6">LuxR family transcriptional regulator</fullName>
    </submittedName>
</protein>
<evidence type="ECO:0000259" key="5">
    <source>
        <dbReference type="PROSITE" id="PS50043"/>
    </source>
</evidence>
<dbReference type="Pfam" id="PF00196">
    <property type="entry name" value="GerE"/>
    <property type="match status" value="1"/>
</dbReference>
<feature type="transmembrane region" description="Helical" evidence="4">
    <location>
        <begin position="98"/>
        <end position="117"/>
    </location>
</feature>
<feature type="transmembrane region" description="Helical" evidence="4">
    <location>
        <begin position="357"/>
        <end position="377"/>
    </location>
</feature>
<keyword evidence="4" id="KW-0812">Transmembrane</keyword>
<evidence type="ECO:0000256" key="4">
    <source>
        <dbReference type="SAM" id="Phobius"/>
    </source>
</evidence>
<reference evidence="6" key="1">
    <citation type="submission" date="2018-08" db="EMBL/GenBank/DDBJ databases">
        <title>Murine metabolic-syndrome-specific gut microbial biobank.</title>
        <authorList>
            <person name="Liu C."/>
        </authorList>
    </citation>
    <scope>NUCLEOTIDE SEQUENCE [LARGE SCALE GENOMIC DNA]</scope>
    <source>
        <strain evidence="6">Z82</strain>
    </source>
</reference>
<dbReference type="CDD" id="cd06170">
    <property type="entry name" value="LuxR_C_like"/>
    <property type="match status" value="1"/>
</dbReference>
<comment type="caution">
    <text evidence="6">The sequence shown here is derived from an EMBL/GenBank/DDBJ whole genome shotgun (WGS) entry which is preliminary data.</text>
</comment>
<evidence type="ECO:0000256" key="3">
    <source>
        <dbReference type="ARBA" id="ARBA00023163"/>
    </source>
</evidence>
<dbReference type="SUPFAM" id="SSF46894">
    <property type="entry name" value="C-terminal effector domain of the bipartite response regulators"/>
    <property type="match status" value="1"/>
</dbReference>
<dbReference type="GO" id="GO:0006355">
    <property type="term" value="P:regulation of DNA-templated transcription"/>
    <property type="evidence" value="ECO:0007669"/>
    <property type="project" value="InterPro"/>
</dbReference>
<keyword evidence="4" id="KW-1133">Transmembrane helix</keyword>
<dbReference type="GO" id="GO:0003677">
    <property type="term" value="F:DNA binding"/>
    <property type="evidence" value="ECO:0007669"/>
    <property type="project" value="UniProtKB-KW"/>
</dbReference>
<feature type="domain" description="HTH luxR-type" evidence="5">
    <location>
        <begin position="408"/>
        <end position="473"/>
    </location>
</feature>
<evidence type="ECO:0000256" key="1">
    <source>
        <dbReference type="ARBA" id="ARBA00023015"/>
    </source>
</evidence>
<name>A0A7C9JQ25_9BACT</name>
<feature type="transmembrane region" description="Helical" evidence="4">
    <location>
        <begin position="237"/>
        <end position="257"/>
    </location>
</feature>
<dbReference type="InterPro" id="IPR000792">
    <property type="entry name" value="Tscrpt_reg_LuxR_C"/>
</dbReference>
<proteinExistence type="predicted"/>
<keyword evidence="1" id="KW-0805">Transcription regulation</keyword>
<feature type="transmembrane region" description="Helical" evidence="4">
    <location>
        <begin position="39"/>
        <end position="59"/>
    </location>
</feature>
<feature type="transmembrane region" description="Helical" evidence="4">
    <location>
        <begin position="71"/>
        <end position="92"/>
    </location>
</feature>
<dbReference type="PANTHER" id="PTHR44688">
    <property type="entry name" value="DNA-BINDING TRANSCRIPTIONAL ACTIVATOR DEVR_DOSR"/>
    <property type="match status" value="1"/>
</dbReference>
<organism evidence="6">
    <name type="scientific">Muribaculaceae bacterium Z82</name>
    <dbReference type="NCBI Taxonomy" id="2304548"/>
    <lineage>
        <taxon>Bacteria</taxon>
        <taxon>Pseudomonadati</taxon>
        <taxon>Bacteroidota</taxon>
        <taxon>Bacteroidia</taxon>
        <taxon>Bacteroidales</taxon>
        <taxon>Muribaculaceae</taxon>
    </lineage>
</organism>
<evidence type="ECO:0000313" key="6">
    <source>
        <dbReference type="EMBL" id="NBI34195.1"/>
    </source>
</evidence>
<feature type="transmembrane region" description="Helical" evidence="4">
    <location>
        <begin position="206"/>
        <end position="231"/>
    </location>
</feature>